<protein>
    <submittedName>
        <fullName evidence="5">Beta-xylosidase</fullName>
    </submittedName>
</protein>
<keyword evidence="2 4" id="KW-0378">Hydrolase</keyword>
<evidence type="ECO:0000256" key="3">
    <source>
        <dbReference type="ARBA" id="ARBA00023295"/>
    </source>
</evidence>
<dbReference type="InterPro" id="IPR051795">
    <property type="entry name" value="Glycosyl_Hydrlase_43"/>
</dbReference>
<dbReference type="GO" id="GO:0005975">
    <property type="term" value="P:carbohydrate metabolic process"/>
    <property type="evidence" value="ECO:0007669"/>
    <property type="project" value="InterPro"/>
</dbReference>
<dbReference type="Pfam" id="PF04616">
    <property type="entry name" value="Glyco_hydro_43"/>
    <property type="match status" value="1"/>
</dbReference>
<dbReference type="GO" id="GO:0004553">
    <property type="term" value="F:hydrolase activity, hydrolyzing O-glycosyl compounds"/>
    <property type="evidence" value="ECO:0007669"/>
    <property type="project" value="InterPro"/>
</dbReference>
<sequence>MLTSSNKMKILKIITRIVLVLGLLFLIGFFFTHEQEEPVNLATDNFPDPTGIYKQGTYYAYATSTDGFNIPLAKSKSGGNYQIVGEALPNLPVWAQGSIWAPHISQVSKRYLLYFSVIDKKSKKRSIGLALANNPQGPFKADEKPVVTDDNAGGLIDPDLFQDSDGQNYLLYKNDGNAIGKTSSLWLQKISKNGLVVTGKAARLLTNTEVKNPDDNGKSGTVLTIEAPYLTQAPDGTYVLLFSAGSYATADYFTGYAISKKLSGPYHYQGALATTALLKNQIVGPGGAELVQGKNDVETLLLHGWINGVNKTKSSRQLYELSFLWEEGHIPKVTK</sequence>
<evidence type="ECO:0000313" key="6">
    <source>
        <dbReference type="Proteomes" id="UP000031847"/>
    </source>
</evidence>
<dbReference type="Proteomes" id="UP000031847">
    <property type="component" value="Unassembled WGS sequence"/>
</dbReference>
<dbReference type="InterPro" id="IPR006710">
    <property type="entry name" value="Glyco_hydro_43"/>
</dbReference>
<reference evidence="5 6" key="1">
    <citation type="submission" date="2015-01" db="EMBL/GenBank/DDBJ databases">
        <title>Lactococcus lactis subsp.lactis JCM 5805 whole genome shotgun sequence.</title>
        <authorList>
            <person name="Fujii T."/>
            <person name="Tomita Y."/>
            <person name="Ikushima S."/>
            <person name="Fujiwara D."/>
        </authorList>
    </citation>
    <scope>NUCLEOTIDE SEQUENCE [LARGE SCALE GENOMIC DNA]</scope>
    <source>
        <strain evidence="5 6">JCM 5805</strain>
    </source>
</reference>
<comment type="caution">
    <text evidence="5">The sequence shown here is derived from an EMBL/GenBank/DDBJ whole genome shotgun (WGS) entry which is preliminary data.</text>
</comment>
<comment type="similarity">
    <text evidence="1 4">Belongs to the glycosyl hydrolase 43 family.</text>
</comment>
<evidence type="ECO:0000256" key="1">
    <source>
        <dbReference type="ARBA" id="ARBA00009865"/>
    </source>
</evidence>
<evidence type="ECO:0000313" key="5">
    <source>
        <dbReference type="EMBL" id="GAM79980.1"/>
    </source>
</evidence>
<dbReference type="InterPro" id="IPR023296">
    <property type="entry name" value="Glyco_hydro_beta-prop_sf"/>
</dbReference>
<dbReference type="PANTHER" id="PTHR42812:SF5">
    <property type="entry name" value="ENDO-ARABINASE"/>
    <property type="match status" value="1"/>
</dbReference>
<dbReference type="AlphaFoldDB" id="A0A0B8QJM0"/>
<keyword evidence="3 4" id="KW-0326">Glycosidase</keyword>
<evidence type="ECO:0000256" key="4">
    <source>
        <dbReference type="RuleBase" id="RU361187"/>
    </source>
</evidence>
<evidence type="ECO:0000256" key="2">
    <source>
        <dbReference type="ARBA" id="ARBA00022801"/>
    </source>
</evidence>
<dbReference type="EMBL" id="BBSI01000017">
    <property type="protein sequence ID" value="GAM79980.1"/>
    <property type="molecule type" value="Genomic_DNA"/>
</dbReference>
<dbReference type="PANTHER" id="PTHR42812">
    <property type="entry name" value="BETA-XYLOSIDASE"/>
    <property type="match status" value="1"/>
</dbReference>
<dbReference type="Gene3D" id="2.115.10.20">
    <property type="entry name" value="Glycosyl hydrolase domain, family 43"/>
    <property type="match status" value="1"/>
</dbReference>
<name>A0A0B8QJM0_LACLL</name>
<accession>A0A0B8QJM0</accession>
<dbReference type="PATRIC" id="fig|1360.96.peg.1247"/>
<dbReference type="SUPFAM" id="SSF75005">
    <property type="entry name" value="Arabinanase/levansucrase/invertase"/>
    <property type="match status" value="1"/>
</dbReference>
<organism evidence="5 6">
    <name type="scientific">Lactococcus lactis subsp. lactis</name>
    <name type="common">Streptococcus lactis</name>
    <dbReference type="NCBI Taxonomy" id="1360"/>
    <lineage>
        <taxon>Bacteria</taxon>
        <taxon>Bacillati</taxon>
        <taxon>Bacillota</taxon>
        <taxon>Bacilli</taxon>
        <taxon>Lactobacillales</taxon>
        <taxon>Streptococcaceae</taxon>
        <taxon>Lactococcus</taxon>
    </lineage>
</organism>
<proteinExistence type="inferred from homology"/>
<gene>
    <name evidence="5" type="ORF">JCM5805K_1088</name>
</gene>